<proteinExistence type="predicted"/>
<evidence type="ECO:0008006" key="3">
    <source>
        <dbReference type="Google" id="ProtNLM"/>
    </source>
</evidence>
<dbReference type="Gramene" id="mRNA:HanXRQr2_Chr07g0283181">
    <property type="protein sequence ID" value="CDS:HanXRQr2_Chr07g0283181.1"/>
    <property type="gene ID" value="HanXRQr2_Chr07g0283181"/>
</dbReference>
<evidence type="ECO:0000313" key="2">
    <source>
        <dbReference type="Proteomes" id="UP000215914"/>
    </source>
</evidence>
<name>A0A9K3IIR6_HELAN</name>
<dbReference type="Proteomes" id="UP000215914">
    <property type="component" value="Unassembled WGS sequence"/>
</dbReference>
<keyword evidence="2" id="KW-1185">Reference proteome</keyword>
<sequence>MDSGCVYEEKMVIHELTQGLQMAEQLRVNRHSPEARDYFIQMILSSYNNALFALQSGHSAGQPPTPALPTASLPISFGIPGNVEFKFDQHFSSQQGDTIASPFSFPSTSNGLTDEFYSPQFIIPASNFSTEWGSSPSLDFPIDSADVDPDFGFNKCFC</sequence>
<reference evidence="1" key="1">
    <citation type="journal article" date="2017" name="Nature">
        <title>The sunflower genome provides insights into oil metabolism, flowering and Asterid evolution.</title>
        <authorList>
            <person name="Badouin H."/>
            <person name="Gouzy J."/>
            <person name="Grassa C.J."/>
            <person name="Murat F."/>
            <person name="Staton S.E."/>
            <person name="Cottret L."/>
            <person name="Lelandais-Briere C."/>
            <person name="Owens G.L."/>
            <person name="Carrere S."/>
            <person name="Mayjonade B."/>
            <person name="Legrand L."/>
            <person name="Gill N."/>
            <person name="Kane N.C."/>
            <person name="Bowers J.E."/>
            <person name="Hubner S."/>
            <person name="Bellec A."/>
            <person name="Berard A."/>
            <person name="Berges H."/>
            <person name="Blanchet N."/>
            <person name="Boniface M.C."/>
            <person name="Brunel D."/>
            <person name="Catrice O."/>
            <person name="Chaidir N."/>
            <person name="Claudel C."/>
            <person name="Donnadieu C."/>
            <person name="Faraut T."/>
            <person name="Fievet G."/>
            <person name="Helmstetter N."/>
            <person name="King M."/>
            <person name="Knapp S.J."/>
            <person name="Lai Z."/>
            <person name="Le Paslier M.C."/>
            <person name="Lippi Y."/>
            <person name="Lorenzon L."/>
            <person name="Mandel J.R."/>
            <person name="Marage G."/>
            <person name="Marchand G."/>
            <person name="Marquand E."/>
            <person name="Bret-Mestries E."/>
            <person name="Morien E."/>
            <person name="Nambeesan S."/>
            <person name="Nguyen T."/>
            <person name="Pegot-Espagnet P."/>
            <person name="Pouilly N."/>
            <person name="Raftis F."/>
            <person name="Sallet E."/>
            <person name="Schiex T."/>
            <person name="Thomas J."/>
            <person name="Vandecasteele C."/>
            <person name="Vares D."/>
            <person name="Vear F."/>
            <person name="Vautrin S."/>
            <person name="Crespi M."/>
            <person name="Mangin B."/>
            <person name="Burke J.M."/>
            <person name="Salse J."/>
            <person name="Munos S."/>
            <person name="Vincourt P."/>
            <person name="Rieseberg L.H."/>
            <person name="Langlade N.B."/>
        </authorList>
    </citation>
    <scope>NUCLEOTIDE SEQUENCE</scope>
    <source>
        <tissue evidence="1">Leaves</tissue>
    </source>
</reference>
<accession>A0A9K3IIR6</accession>
<protein>
    <recommendedName>
        <fullName evidence="3">WRKY domain-containing protein</fullName>
    </recommendedName>
</protein>
<evidence type="ECO:0000313" key="1">
    <source>
        <dbReference type="EMBL" id="KAF5797653.1"/>
    </source>
</evidence>
<reference evidence="1" key="2">
    <citation type="submission" date="2020-06" db="EMBL/GenBank/DDBJ databases">
        <title>Helianthus annuus Genome sequencing and assembly Release 2.</title>
        <authorList>
            <person name="Gouzy J."/>
            <person name="Langlade N."/>
            <person name="Munos S."/>
        </authorList>
    </citation>
    <scope>NUCLEOTIDE SEQUENCE</scope>
    <source>
        <tissue evidence="1">Leaves</tissue>
    </source>
</reference>
<gene>
    <name evidence="1" type="ORF">HanXRQr2_Chr07g0283181</name>
</gene>
<organism evidence="1 2">
    <name type="scientific">Helianthus annuus</name>
    <name type="common">Common sunflower</name>
    <dbReference type="NCBI Taxonomy" id="4232"/>
    <lineage>
        <taxon>Eukaryota</taxon>
        <taxon>Viridiplantae</taxon>
        <taxon>Streptophyta</taxon>
        <taxon>Embryophyta</taxon>
        <taxon>Tracheophyta</taxon>
        <taxon>Spermatophyta</taxon>
        <taxon>Magnoliopsida</taxon>
        <taxon>eudicotyledons</taxon>
        <taxon>Gunneridae</taxon>
        <taxon>Pentapetalae</taxon>
        <taxon>asterids</taxon>
        <taxon>campanulids</taxon>
        <taxon>Asterales</taxon>
        <taxon>Asteraceae</taxon>
        <taxon>Asteroideae</taxon>
        <taxon>Heliantheae alliance</taxon>
        <taxon>Heliantheae</taxon>
        <taxon>Helianthus</taxon>
    </lineage>
</organism>
<dbReference type="EMBL" id="MNCJ02000322">
    <property type="protein sequence ID" value="KAF5797653.1"/>
    <property type="molecule type" value="Genomic_DNA"/>
</dbReference>
<comment type="caution">
    <text evidence="1">The sequence shown here is derived from an EMBL/GenBank/DDBJ whole genome shotgun (WGS) entry which is preliminary data.</text>
</comment>
<dbReference type="AlphaFoldDB" id="A0A9K3IIR6"/>